<evidence type="ECO:0000313" key="3">
    <source>
        <dbReference type="EMBL" id="MCC2119142.1"/>
    </source>
</evidence>
<sequence>MKLKNVIQTKLAKTLVAALMIGSISNTGFTVQAEEATQNEQNDVVEMASASGNDSVVAVKEKTYPTIKTVILAGGTMAKYVGGQVASPNVWPNNYKPANGDFSLFAGHKMTLDDAETFKYLSVDNTGVDAEGKLTGSNGASWQCVGFVALDVNKYSDCKPADLLHYVYYGGDSEGTSYYKENCGKTLEDVKQYVNDNNGVLYGENVTESFMDQLLTTGRSFSGVTIATVWYVTTPTETWINYDGYDYRIPGVSAVDYYEYPTGTVTFEQNENGAVFHYISEGITITTTPELEQHWESGTGRVTYDATITITIHSNAPDKVRINLSDAIGYLNGTVAGGNAAEPGDTLYYNIKLVNESNKEYQYDPAKATIGTIPAAPKAGEKVTVLSSGFEGYEIGEVGAFCTLPRRILNAPLRDLGITAGKVTDAIVGEALLKKGYGSEEMKPEEVTQSCLAQYYLDWFNNTSREEGNKVYGFSELTAEELAILTNGTADTTVAESCSAVADALYYTTYHNVYTFDGEGLYDRMLKNGQEGSYADTRVSDLLKDGEVKITTNLNGVLANNGYQMTRYGFGMQFELSREPEVTPPVTTSPEPTPSATPEPTPTGTPDTTPTTPTTTPTAPPDTPDDSDDSDTPDTPGTPSEPATPVTPQVLGVRRQRVVSITDDPTPLADRAVLGASRRPRTGDDSNTWNRGFALSLTGLGAWLIIKKKQS</sequence>
<reference evidence="3 4" key="1">
    <citation type="submission" date="2021-10" db="EMBL/GenBank/DDBJ databases">
        <title>Anaerobic single-cell dispensing facilitates the cultivation of human gut bacteria.</title>
        <authorList>
            <person name="Afrizal A."/>
        </authorList>
    </citation>
    <scope>NUCLEOTIDE SEQUENCE [LARGE SCALE GENOMIC DNA]</scope>
    <source>
        <strain evidence="3 4">CLA-AA-H273</strain>
    </source>
</reference>
<name>A0AAE2ZX65_9FIRM</name>
<dbReference type="Proteomes" id="UP001197795">
    <property type="component" value="Unassembled WGS sequence"/>
</dbReference>
<accession>A0AAE2ZX65</accession>
<dbReference type="EMBL" id="JAJEPV010000011">
    <property type="protein sequence ID" value="MCC2119142.1"/>
    <property type="molecule type" value="Genomic_DNA"/>
</dbReference>
<feature type="compositionally biased region" description="Pro residues" evidence="1">
    <location>
        <begin position="591"/>
        <end position="603"/>
    </location>
</feature>
<comment type="caution">
    <text evidence="3">The sequence shown here is derived from an EMBL/GenBank/DDBJ whole genome shotgun (WGS) entry which is preliminary data.</text>
</comment>
<protein>
    <submittedName>
        <fullName evidence="3">LPXTG cell wall anchor domain-containing protein</fullName>
    </submittedName>
</protein>
<dbReference type="NCBIfam" id="TIGR01167">
    <property type="entry name" value="LPXTG_anchor"/>
    <property type="match status" value="1"/>
</dbReference>
<dbReference type="AlphaFoldDB" id="A0AAE2ZX65"/>
<keyword evidence="2" id="KW-0732">Signal</keyword>
<proteinExistence type="predicted"/>
<feature type="region of interest" description="Disordered" evidence="1">
    <location>
        <begin position="670"/>
        <end position="690"/>
    </location>
</feature>
<feature type="compositionally biased region" description="Acidic residues" evidence="1">
    <location>
        <begin position="623"/>
        <end position="632"/>
    </location>
</feature>
<feature type="region of interest" description="Disordered" evidence="1">
    <location>
        <begin position="580"/>
        <end position="652"/>
    </location>
</feature>
<feature type="chain" id="PRO_5042134121" evidence="2">
    <location>
        <begin position="34"/>
        <end position="711"/>
    </location>
</feature>
<dbReference type="RefSeq" id="WP_227733017.1">
    <property type="nucleotide sequence ID" value="NZ_JAJEPV010000011.1"/>
</dbReference>
<feature type="compositionally biased region" description="Low complexity" evidence="1">
    <location>
        <begin position="604"/>
        <end position="617"/>
    </location>
</feature>
<evidence type="ECO:0000256" key="1">
    <source>
        <dbReference type="SAM" id="MobiDB-lite"/>
    </source>
</evidence>
<feature type="signal peptide" evidence="2">
    <location>
        <begin position="1"/>
        <end position="33"/>
    </location>
</feature>
<keyword evidence="4" id="KW-1185">Reference proteome</keyword>
<organism evidence="3 4">
    <name type="scientific">Waltera acetigignens</name>
    <dbReference type="NCBI Taxonomy" id="2981769"/>
    <lineage>
        <taxon>Bacteria</taxon>
        <taxon>Bacillati</taxon>
        <taxon>Bacillota</taxon>
        <taxon>Clostridia</taxon>
        <taxon>Lachnospirales</taxon>
        <taxon>Lachnospiraceae</taxon>
        <taxon>Waltera</taxon>
    </lineage>
</organism>
<gene>
    <name evidence="3" type="ORF">LKD75_05960</name>
</gene>
<evidence type="ECO:0000256" key="2">
    <source>
        <dbReference type="SAM" id="SignalP"/>
    </source>
</evidence>
<evidence type="ECO:0000313" key="4">
    <source>
        <dbReference type="Proteomes" id="UP001197795"/>
    </source>
</evidence>